<sequence>MNIVMEYLQNKQVTAIIFLKRAFSFISVFFGVVFLMIVYLLGQYYQQLYQRFYYHIQQELWQEKQLSHATIQDIKIHYYQQLSQQLKNIDTKQSHSLHLEGLEATINQYQNEYSQNMIMNTILSYKLNLPENQDIIVESDIHVSSKTFLSDIDLSSLMFNLIDNAINATKLCQRPFIKLHIEEKYHCLKVQIENSYDPKQIIERKSGHGYGLKIIRDIVAAYHGDMTLKQEDGWFDVTIFLYEGESQ</sequence>
<evidence type="ECO:0000256" key="1">
    <source>
        <dbReference type="SAM" id="Phobius"/>
    </source>
</evidence>
<dbReference type="Pfam" id="PF14501">
    <property type="entry name" value="HATPase_c_5"/>
    <property type="match status" value="1"/>
</dbReference>
<accession>A0A1Y4T127</accession>
<reference evidence="3 4" key="1">
    <citation type="journal article" date="2018" name="BMC Genomics">
        <title>Whole genome sequencing and function prediction of 133 gut anaerobes isolated from chicken caecum in pure cultures.</title>
        <authorList>
            <person name="Medvecky M."/>
            <person name="Cejkova D."/>
            <person name="Polansky O."/>
            <person name="Karasova D."/>
            <person name="Kubasova T."/>
            <person name="Cizek A."/>
            <person name="Rychlik I."/>
        </authorList>
    </citation>
    <scope>NUCLEOTIDE SEQUENCE [LARGE SCALE GENOMIC DNA]</scope>
    <source>
        <strain evidence="3 4">An13</strain>
    </source>
</reference>
<dbReference type="OrthoDB" id="1656012at2"/>
<keyword evidence="4" id="KW-1185">Reference proteome</keyword>
<dbReference type="CDD" id="cd16935">
    <property type="entry name" value="HATPase_AgrC-ComD-like"/>
    <property type="match status" value="1"/>
</dbReference>
<keyword evidence="1" id="KW-0472">Membrane</keyword>
<keyword evidence="1" id="KW-0812">Transmembrane</keyword>
<evidence type="ECO:0000313" key="3">
    <source>
        <dbReference type="EMBL" id="OUQ34693.1"/>
    </source>
</evidence>
<proteinExistence type="predicted"/>
<dbReference type="InterPro" id="IPR036890">
    <property type="entry name" value="HATPase_C_sf"/>
</dbReference>
<evidence type="ECO:0000313" key="4">
    <source>
        <dbReference type="Proteomes" id="UP000195305"/>
    </source>
</evidence>
<dbReference type="RefSeq" id="WP_087357872.1">
    <property type="nucleotide sequence ID" value="NZ_NFLJ01000014.1"/>
</dbReference>
<feature type="transmembrane region" description="Helical" evidence="1">
    <location>
        <begin position="21"/>
        <end position="42"/>
    </location>
</feature>
<name>A0A1Y4T127_9FIRM</name>
<keyword evidence="1" id="KW-1133">Transmembrane helix</keyword>
<comment type="caution">
    <text evidence="3">The sequence shown here is derived from an EMBL/GenBank/DDBJ whole genome shotgun (WGS) entry which is preliminary data.</text>
</comment>
<dbReference type="SUPFAM" id="SSF55874">
    <property type="entry name" value="ATPase domain of HSP90 chaperone/DNA topoisomerase II/histidine kinase"/>
    <property type="match status" value="1"/>
</dbReference>
<protein>
    <recommendedName>
        <fullName evidence="2">Sensor histidine kinase NatK-like C-terminal domain-containing protein</fullName>
    </recommendedName>
</protein>
<feature type="domain" description="Sensor histidine kinase NatK-like C-terminal" evidence="2">
    <location>
        <begin position="152"/>
        <end position="240"/>
    </location>
</feature>
<dbReference type="EMBL" id="NFLJ01000014">
    <property type="protein sequence ID" value="OUQ34693.1"/>
    <property type="molecule type" value="Genomic_DNA"/>
</dbReference>
<dbReference type="AlphaFoldDB" id="A0A1Y4T127"/>
<gene>
    <name evidence="3" type="ORF">B5E75_06025</name>
</gene>
<dbReference type="Gene3D" id="3.30.565.10">
    <property type="entry name" value="Histidine kinase-like ATPase, C-terminal domain"/>
    <property type="match status" value="1"/>
</dbReference>
<dbReference type="Proteomes" id="UP000195305">
    <property type="component" value="Unassembled WGS sequence"/>
</dbReference>
<organism evidence="3 4">
    <name type="scientific">Massilimicrobiota timonensis</name>
    <dbReference type="NCBI Taxonomy" id="1776392"/>
    <lineage>
        <taxon>Bacteria</taxon>
        <taxon>Bacillati</taxon>
        <taxon>Bacillota</taxon>
        <taxon>Erysipelotrichia</taxon>
        <taxon>Erysipelotrichales</taxon>
        <taxon>Erysipelotrichaceae</taxon>
        <taxon>Massilimicrobiota</taxon>
    </lineage>
</organism>
<evidence type="ECO:0000259" key="2">
    <source>
        <dbReference type="Pfam" id="PF14501"/>
    </source>
</evidence>
<dbReference type="InterPro" id="IPR032834">
    <property type="entry name" value="NatK-like_C"/>
</dbReference>